<comment type="caution">
    <text evidence="2">The sequence shown here is derived from an EMBL/GenBank/DDBJ whole genome shotgun (WGS) entry which is preliminary data.</text>
</comment>
<dbReference type="InterPro" id="IPR036388">
    <property type="entry name" value="WH-like_DNA-bd_sf"/>
</dbReference>
<dbReference type="OrthoDB" id="9808017at2"/>
<dbReference type="EMBL" id="BIFT01000001">
    <property type="protein sequence ID" value="GCE28562.1"/>
    <property type="molecule type" value="Genomic_DNA"/>
</dbReference>
<dbReference type="InterPro" id="IPR052509">
    <property type="entry name" value="Metal_resp_DNA-bind_regulator"/>
</dbReference>
<keyword evidence="3" id="KW-1185">Reference proteome</keyword>
<dbReference type="PANTHER" id="PTHR33169">
    <property type="entry name" value="PADR-FAMILY TRANSCRIPTIONAL REGULATOR"/>
    <property type="match status" value="1"/>
</dbReference>
<dbReference type="SUPFAM" id="SSF46785">
    <property type="entry name" value="Winged helix' DNA-binding domain"/>
    <property type="match status" value="1"/>
</dbReference>
<dbReference type="Pfam" id="PF03551">
    <property type="entry name" value="PadR"/>
    <property type="match status" value="1"/>
</dbReference>
<gene>
    <name evidence="2" type="ORF">KDA_40460</name>
</gene>
<dbReference type="Gene3D" id="1.10.10.10">
    <property type="entry name" value="Winged helix-like DNA-binding domain superfamily/Winged helix DNA-binding domain"/>
    <property type="match status" value="1"/>
</dbReference>
<organism evidence="2 3">
    <name type="scientific">Dictyobacter alpinus</name>
    <dbReference type="NCBI Taxonomy" id="2014873"/>
    <lineage>
        <taxon>Bacteria</taxon>
        <taxon>Bacillati</taxon>
        <taxon>Chloroflexota</taxon>
        <taxon>Ktedonobacteria</taxon>
        <taxon>Ktedonobacterales</taxon>
        <taxon>Dictyobacteraceae</taxon>
        <taxon>Dictyobacter</taxon>
    </lineage>
</organism>
<evidence type="ECO:0000259" key="1">
    <source>
        <dbReference type="Pfam" id="PF03551"/>
    </source>
</evidence>
<dbReference type="Proteomes" id="UP000287171">
    <property type="component" value="Unassembled WGS sequence"/>
</dbReference>
<accession>A0A402BB92</accession>
<dbReference type="InterPro" id="IPR036390">
    <property type="entry name" value="WH_DNA-bd_sf"/>
</dbReference>
<protein>
    <submittedName>
        <fullName evidence="2">PadR family transcriptional regulator</fullName>
    </submittedName>
</protein>
<name>A0A402BB92_9CHLR</name>
<sequence length="124" mass="13823">MPDPEAFLPLTPAVFNILLALSDGERHGYSIMQEIVSQTEGKLRIGPTTLYRSIKHMLEDGLIAEADERPDPDLDDERRRYYRLTSLGQRVAIAWTNHLEQTLAMARSKPLFGNAGSAQSLQGA</sequence>
<reference evidence="3" key="1">
    <citation type="submission" date="2018-12" db="EMBL/GenBank/DDBJ databases">
        <title>Tengunoibacter tsumagoiensis gen. nov., sp. nov., Dictyobacter kobayashii sp. nov., D. alpinus sp. nov., and D. joshuensis sp. nov. and description of Dictyobacteraceae fam. nov. within the order Ktedonobacterales isolated from Tengu-no-mugimeshi.</title>
        <authorList>
            <person name="Wang C.M."/>
            <person name="Zheng Y."/>
            <person name="Sakai Y."/>
            <person name="Toyoda A."/>
            <person name="Minakuchi Y."/>
            <person name="Abe K."/>
            <person name="Yokota A."/>
            <person name="Yabe S."/>
        </authorList>
    </citation>
    <scope>NUCLEOTIDE SEQUENCE [LARGE SCALE GENOMIC DNA]</scope>
    <source>
        <strain evidence="3">Uno16</strain>
    </source>
</reference>
<dbReference type="RefSeq" id="WP_126628765.1">
    <property type="nucleotide sequence ID" value="NZ_BIFT01000001.1"/>
</dbReference>
<feature type="domain" description="Transcription regulator PadR N-terminal" evidence="1">
    <location>
        <begin position="17"/>
        <end position="91"/>
    </location>
</feature>
<evidence type="ECO:0000313" key="2">
    <source>
        <dbReference type="EMBL" id="GCE28562.1"/>
    </source>
</evidence>
<dbReference type="PANTHER" id="PTHR33169:SF13">
    <property type="entry name" value="PADR-FAMILY TRANSCRIPTIONAL REGULATOR"/>
    <property type="match status" value="1"/>
</dbReference>
<proteinExistence type="predicted"/>
<evidence type="ECO:0000313" key="3">
    <source>
        <dbReference type="Proteomes" id="UP000287171"/>
    </source>
</evidence>
<dbReference type="AlphaFoldDB" id="A0A402BB92"/>
<dbReference type="InterPro" id="IPR005149">
    <property type="entry name" value="Tscrpt_reg_PadR_N"/>
</dbReference>